<feature type="transmembrane region" description="Helical" evidence="1">
    <location>
        <begin position="16"/>
        <end position="35"/>
    </location>
</feature>
<evidence type="ECO:0000313" key="2">
    <source>
        <dbReference type="EMBL" id="RHK08276.1"/>
    </source>
</evidence>
<name>A0A415EYB7_ENTCA</name>
<keyword evidence="1" id="KW-0472">Membrane</keyword>
<keyword evidence="1" id="KW-0812">Transmembrane</keyword>
<sequence length="370" mass="41830">MNYFKNQLAKAVKQKTFIFLLIGAFSLGCCFSIYLKLMEPVNLPATITAEKAEASRLVDRYQANQSGSPDEQEVYQLLLDNNTLTSRQLSDLIMEEYERFNQTSIQMAELKKQVWASAVDDKAFLPPMWSIEQEQTVYQALAEQEKDPVLTAANTQTAVALAITFLLNFGFFFWAFFASDNLLEEREHFSLIRSYPQIFPIRMVSKVFIKTITNLGILLVFFLGVFLSMSLLGEFGDWQYPVAVYLSGDWAALPFWQSVLSSMVSFALLIGLIECLGFVMNMVAANRYVSFFLLVLFYGFGLIPMLQKIPILPVHLAAMDKFYSGAFALGSGTSWGVYASWLLTLVWIFLCLSIMLVADKQNRLLRGGKG</sequence>
<protein>
    <recommendedName>
        <fullName evidence="4">ABC transporter permease</fullName>
    </recommendedName>
</protein>
<gene>
    <name evidence="2" type="ORF">DW084_00945</name>
</gene>
<feature type="transmembrane region" description="Helical" evidence="1">
    <location>
        <begin position="212"/>
        <end position="235"/>
    </location>
</feature>
<dbReference type="Proteomes" id="UP000286288">
    <property type="component" value="Unassembled WGS sequence"/>
</dbReference>
<evidence type="ECO:0008006" key="4">
    <source>
        <dbReference type="Google" id="ProtNLM"/>
    </source>
</evidence>
<organism evidence="2 3">
    <name type="scientific">Enterococcus casseliflavus</name>
    <name type="common">Enterococcus flavescens</name>
    <dbReference type="NCBI Taxonomy" id="37734"/>
    <lineage>
        <taxon>Bacteria</taxon>
        <taxon>Bacillati</taxon>
        <taxon>Bacillota</taxon>
        <taxon>Bacilli</taxon>
        <taxon>Lactobacillales</taxon>
        <taxon>Enterococcaceae</taxon>
        <taxon>Enterococcus</taxon>
    </lineage>
</organism>
<feature type="transmembrane region" description="Helical" evidence="1">
    <location>
        <begin position="158"/>
        <end position="177"/>
    </location>
</feature>
<keyword evidence="1" id="KW-1133">Transmembrane helix</keyword>
<dbReference type="AlphaFoldDB" id="A0A415EYB7"/>
<accession>A0A415EYB7</accession>
<reference evidence="2 3" key="1">
    <citation type="submission" date="2018-08" db="EMBL/GenBank/DDBJ databases">
        <title>A genome reference for cultivated species of the human gut microbiota.</title>
        <authorList>
            <person name="Zou Y."/>
            <person name="Xue W."/>
            <person name="Luo G."/>
        </authorList>
    </citation>
    <scope>NUCLEOTIDE SEQUENCE [LARGE SCALE GENOMIC DNA]</scope>
    <source>
        <strain evidence="2 3">AF48-16</strain>
    </source>
</reference>
<feature type="transmembrane region" description="Helical" evidence="1">
    <location>
        <begin position="338"/>
        <end position="358"/>
    </location>
</feature>
<comment type="caution">
    <text evidence="2">The sequence shown here is derived from an EMBL/GenBank/DDBJ whole genome shotgun (WGS) entry which is preliminary data.</text>
</comment>
<feature type="transmembrane region" description="Helical" evidence="1">
    <location>
        <begin position="291"/>
        <end position="318"/>
    </location>
</feature>
<evidence type="ECO:0000256" key="1">
    <source>
        <dbReference type="SAM" id="Phobius"/>
    </source>
</evidence>
<feature type="transmembrane region" description="Helical" evidence="1">
    <location>
        <begin position="255"/>
        <end position="279"/>
    </location>
</feature>
<proteinExistence type="predicted"/>
<evidence type="ECO:0000313" key="3">
    <source>
        <dbReference type="Proteomes" id="UP000286288"/>
    </source>
</evidence>
<dbReference type="PROSITE" id="PS51257">
    <property type="entry name" value="PROKAR_LIPOPROTEIN"/>
    <property type="match status" value="1"/>
</dbReference>
<dbReference type="EMBL" id="QRMZ01000001">
    <property type="protein sequence ID" value="RHK08276.1"/>
    <property type="molecule type" value="Genomic_DNA"/>
</dbReference>